<proteinExistence type="predicted"/>
<evidence type="ECO:0000313" key="2">
    <source>
        <dbReference type="Proteomes" id="UP000479710"/>
    </source>
</evidence>
<accession>A0A6G1F9J0</accession>
<name>A0A6G1F9J0_9ORYZ</name>
<evidence type="ECO:0000313" key="1">
    <source>
        <dbReference type="EMBL" id="KAF0933525.1"/>
    </source>
</evidence>
<reference evidence="1 2" key="1">
    <citation type="submission" date="2019-11" db="EMBL/GenBank/DDBJ databases">
        <title>Whole genome sequence of Oryza granulata.</title>
        <authorList>
            <person name="Li W."/>
        </authorList>
    </citation>
    <scope>NUCLEOTIDE SEQUENCE [LARGE SCALE GENOMIC DNA]</scope>
    <source>
        <strain evidence="2">cv. Menghai</strain>
        <tissue evidence="1">Leaf</tissue>
    </source>
</reference>
<dbReference type="EMBL" id="SPHZ02000001">
    <property type="protein sequence ID" value="KAF0933525.1"/>
    <property type="molecule type" value="Genomic_DNA"/>
</dbReference>
<organism evidence="1 2">
    <name type="scientific">Oryza meyeriana var. granulata</name>
    <dbReference type="NCBI Taxonomy" id="110450"/>
    <lineage>
        <taxon>Eukaryota</taxon>
        <taxon>Viridiplantae</taxon>
        <taxon>Streptophyta</taxon>
        <taxon>Embryophyta</taxon>
        <taxon>Tracheophyta</taxon>
        <taxon>Spermatophyta</taxon>
        <taxon>Magnoliopsida</taxon>
        <taxon>Liliopsida</taxon>
        <taxon>Poales</taxon>
        <taxon>Poaceae</taxon>
        <taxon>BOP clade</taxon>
        <taxon>Oryzoideae</taxon>
        <taxon>Oryzeae</taxon>
        <taxon>Oryzinae</taxon>
        <taxon>Oryza</taxon>
        <taxon>Oryza meyeriana</taxon>
    </lineage>
</organism>
<dbReference type="OrthoDB" id="692759at2759"/>
<gene>
    <name evidence="1" type="ORF">E2562_018784</name>
</gene>
<comment type="caution">
    <text evidence="1">The sequence shown here is derived from an EMBL/GenBank/DDBJ whole genome shotgun (WGS) entry which is preliminary data.</text>
</comment>
<sequence length="59" mass="6530">MDGKFYIDLIDNVGILEFSPEPIFTLTAVDGDDRGPCNRIVTCVSIHRLSMATQEQESA</sequence>
<dbReference type="AlphaFoldDB" id="A0A6G1F9J0"/>
<dbReference type="Proteomes" id="UP000479710">
    <property type="component" value="Unassembled WGS sequence"/>
</dbReference>
<keyword evidence="2" id="KW-1185">Reference proteome</keyword>
<protein>
    <submittedName>
        <fullName evidence="1">Uncharacterized protein</fullName>
    </submittedName>
</protein>